<keyword evidence="4 8" id="KW-1133">Transmembrane helix</keyword>
<dbReference type="Proteomes" id="UP000225706">
    <property type="component" value="Unassembled WGS sequence"/>
</dbReference>
<dbReference type="EMBL" id="LSMT01000129">
    <property type="protein sequence ID" value="PFX26291.1"/>
    <property type="molecule type" value="Genomic_DNA"/>
</dbReference>
<dbReference type="GO" id="GO:0070679">
    <property type="term" value="F:inositol 1,4,5 trisphosphate binding"/>
    <property type="evidence" value="ECO:0007669"/>
    <property type="project" value="TreeGrafter"/>
</dbReference>
<protein>
    <submittedName>
        <fullName evidence="10">Short transient receptor potential channel 2</fullName>
    </submittedName>
</protein>
<dbReference type="GO" id="GO:0005886">
    <property type="term" value="C:plasma membrane"/>
    <property type="evidence" value="ECO:0007669"/>
    <property type="project" value="TreeGrafter"/>
</dbReference>
<proteinExistence type="predicted"/>
<dbReference type="AlphaFoldDB" id="A0A2B4S8S1"/>
<evidence type="ECO:0000313" key="11">
    <source>
        <dbReference type="Proteomes" id="UP000225706"/>
    </source>
</evidence>
<dbReference type="GO" id="GO:0051480">
    <property type="term" value="P:regulation of cytosolic calcium ion concentration"/>
    <property type="evidence" value="ECO:0007669"/>
    <property type="project" value="TreeGrafter"/>
</dbReference>
<sequence>MRQEAQRKLLVVVEDAIRMTDSSNSVQRFQLAIDEAKVTFNPSKASPVEVLRVPVPRLDNGVVGVKKFADEASLKYSYGKKFMYEHGTHLRTILIDKGSGTTINESINVLRRSMKGLLLFYETYTAATRESAKTFDLVITEGSNPRPPAEQFSALSIELTGRLVVVNGTPNKVYSQGMKTRDMWEEVFARIGKKNSALNVKDSYAGVDMHYFYSDRWNVLDFIILTFYLITFILRIIVWRNFTDVSDNRLLAVSEYCYGFIAMLLTLRAFGQVMECIQGLGAIQIALFFIIWDVMPILWQFLAAILAFSLAMTKIYVAEKAYTLGKESAENLACSKSGMICWWNIATHLCWSLLGLADLDKLNSVDNPSVSLIHLLYIFFLIIAVILLVNMMIALLSNTYQQVQDNSLQEWSFKKAVTVRTYSTYHPIPVPFNLLSVPLIVLWNLGRKRSCKTWFVSSALDEEGKREGLDKVVKELESVYFQKFGYEFPLTEEKKIDQLVQENEGGRKITNQIVRQIFQPRGNNEKKLASGQRAWYYSPGIAIDGCLLTYLGPDFCYRCRNRGIRKKIHSAQFKYPFTIEMPRFEVLIQETGERRIIALGAVRESDGAVNNHYSCHAMPGWDDGTVGYHVYYGTIFENGCREKGREVKGAMAYRGDTIACEVDFKEQHEGKISVLFYLNDREVARCSMEYTSGQKLNPFVTLGFEGITVLTKMCHRDEDGDPSSRVTDVDLQAEFAVLKWLSEHTYGMQPALRREMEQLQIAREGLEIQLHEQMVMFSELKYLVQSLKELKEKPEEPGNVV</sequence>
<feature type="domain" description="Ion transport" evidence="9">
    <location>
        <begin position="210"/>
        <end position="406"/>
    </location>
</feature>
<feature type="transmembrane region" description="Helical" evidence="8">
    <location>
        <begin position="298"/>
        <end position="317"/>
    </location>
</feature>
<dbReference type="PANTHER" id="PTHR10117">
    <property type="entry name" value="TRANSIENT RECEPTOR POTENTIAL CHANNEL"/>
    <property type="match status" value="1"/>
</dbReference>
<evidence type="ECO:0000256" key="7">
    <source>
        <dbReference type="ARBA" id="ARBA00023303"/>
    </source>
</evidence>
<comment type="caution">
    <text evidence="10">The sequence shown here is derived from an EMBL/GenBank/DDBJ whole genome shotgun (WGS) entry which is preliminary data.</text>
</comment>
<dbReference type="InterPro" id="IPR043136">
    <property type="entry name" value="B30.2/SPRY_sf"/>
</dbReference>
<evidence type="ECO:0000259" key="9">
    <source>
        <dbReference type="Pfam" id="PF00520"/>
    </source>
</evidence>
<accession>A0A2B4S8S1</accession>
<evidence type="ECO:0000256" key="6">
    <source>
        <dbReference type="ARBA" id="ARBA00023136"/>
    </source>
</evidence>
<keyword evidence="10" id="KW-0675">Receptor</keyword>
<gene>
    <name evidence="10" type="primary">Trpc2</name>
    <name evidence="10" type="ORF">AWC38_SpisGene9008</name>
</gene>
<dbReference type="InterPro" id="IPR005821">
    <property type="entry name" value="Ion_trans_dom"/>
</dbReference>
<evidence type="ECO:0000256" key="2">
    <source>
        <dbReference type="ARBA" id="ARBA00022448"/>
    </source>
</evidence>
<dbReference type="Gene3D" id="2.60.120.920">
    <property type="match status" value="1"/>
</dbReference>
<evidence type="ECO:0000313" key="10">
    <source>
        <dbReference type="EMBL" id="PFX26291.1"/>
    </source>
</evidence>
<feature type="transmembrane region" description="Helical" evidence="8">
    <location>
        <begin position="377"/>
        <end position="396"/>
    </location>
</feature>
<dbReference type="PRINTS" id="PR01097">
    <property type="entry name" value="TRNSRECEPTRP"/>
</dbReference>
<name>A0A2B4S8S1_STYPI</name>
<feature type="transmembrane region" description="Helical" evidence="8">
    <location>
        <begin position="338"/>
        <end position="357"/>
    </location>
</feature>
<evidence type="ECO:0000256" key="3">
    <source>
        <dbReference type="ARBA" id="ARBA00022692"/>
    </source>
</evidence>
<comment type="subcellular location">
    <subcellularLocation>
        <location evidence="1">Membrane</location>
        <topology evidence="1">Multi-pass membrane protein</topology>
    </subcellularLocation>
</comment>
<evidence type="ECO:0000256" key="1">
    <source>
        <dbReference type="ARBA" id="ARBA00004141"/>
    </source>
</evidence>
<dbReference type="OrthoDB" id="25503at2759"/>
<dbReference type="InterPro" id="IPR002153">
    <property type="entry name" value="TRPC_channel"/>
</dbReference>
<evidence type="ECO:0000256" key="8">
    <source>
        <dbReference type="SAM" id="Phobius"/>
    </source>
</evidence>
<feature type="transmembrane region" description="Helical" evidence="8">
    <location>
        <begin position="250"/>
        <end position="267"/>
    </location>
</feature>
<dbReference type="PANTHER" id="PTHR10117:SF54">
    <property type="entry name" value="TRANSIENT RECEPTOR POTENTIAL-GAMMA PROTEIN"/>
    <property type="match status" value="1"/>
</dbReference>
<evidence type="ECO:0000256" key="4">
    <source>
        <dbReference type="ARBA" id="ARBA00022989"/>
    </source>
</evidence>
<reference evidence="11" key="1">
    <citation type="journal article" date="2017" name="bioRxiv">
        <title>Comparative analysis of the genomes of Stylophora pistillata and Acropora digitifera provides evidence for extensive differences between species of corals.</title>
        <authorList>
            <person name="Voolstra C.R."/>
            <person name="Li Y."/>
            <person name="Liew Y.J."/>
            <person name="Baumgarten S."/>
            <person name="Zoccola D."/>
            <person name="Flot J.-F."/>
            <person name="Tambutte S."/>
            <person name="Allemand D."/>
            <person name="Aranda M."/>
        </authorList>
    </citation>
    <scope>NUCLEOTIDE SEQUENCE [LARGE SCALE GENOMIC DNA]</scope>
</reference>
<dbReference type="Pfam" id="PF00520">
    <property type="entry name" value="Ion_trans"/>
    <property type="match status" value="1"/>
</dbReference>
<keyword evidence="11" id="KW-1185">Reference proteome</keyword>
<dbReference type="GO" id="GO:0015279">
    <property type="term" value="F:store-operated calcium channel activity"/>
    <property type="evidence" value="ECO:0007669"/>
    <property type="project" value="TreeGrafter"/>
</dbReference>
<feature type="transmembrane region" description="Helical" evidence="8">
    <location>
        <begin position="219"/>
        <end position="238"/>
    </location>
</feature>
<keyword evidence="5" id="KW-0406">Ion transport</keyword>
<organism evidence="10 11">
    <name type="scientific">Stylophora pistillata</name>
    <name type="common">Smooth cauliflower coral</name>
    <dbReference type="NCBI Taxonomy" id="50429"/>
    <lineage>
        <taxon>Eukaryota</taxon>
        <taxon>Metazoa</taxon>
        <taxon>Cnidaria</taxon>
        <taxon>Anthozoa</taxon>
        <taxon>Hexacorallia</taxon>
        <taxon>Scleractinia</taxon>
        <taxon>Astrocoeniina</taxon>
        <taxon>Pocilloporidae</taxon>
        <taxon>Stylophora</taxon>
    </lineage>
</organism>
<keyword evidence="3 8" id="KW-0812">Transmembrane</keyword>
<keyword evidence="7" id="KW-0407">Ion channel</keyword>
<dbReference type="GO" id="GO:0034703">
    <property type="term" value="C:cation channel complex"/>
    <property type="evidence" value="ECO:0007669"/>
    <property type="project" value="TreeGrafter"/>
</dbReference>
<evidence type="ECO:0000256" key="5">
    <source>
        <dbReference type="ARBA" id="ARBA00023065"/>
    </source>
</evidence>
<keyword evidence="6 8" id="KW-0472">Membrane</keyword>
<keyword evidence="2" id="KW-0813">Transport</keyword>